<feature type="transmembrane region" description="Helical" evidence="1">
    <location>
        <begin position="82"/>
        <end position="105"/>
    </location>
</feature>
<feature type="transmembrane region" description="Helical" evidence="1">
    <location>
        <begin position="30"/>
        <end position="48"/>
    </location>
</feature>
<reference evidence="3" key="1">
    <citation type="journal article" date="2019" name="Int. J. Syst. Evol. Microbiol.">
        <title>The Global Catalogue of Microorganisms (GCM) 10K type strain sequencing project: providing services to taxonomists for standard genome sequencing and annotation.</title>
        <authorList>
            <consortium name="The Broad Institute Genomics Platform"/>
            <consortium name="The Broad Institute Genome Sequencing Center for Infectious Disease"/>
            <person name="Wu L."/>
            <person name="Ma J."/>
        </authorList>
    </citation>
    <scope>NUCLEOTIDE SEQUENCE [LARGE SCALE GENOMIC DNA]</scope>
    <source>
        <strain evidence="3">KCTC 13193</strain>
    </source>
</reference>
<dbReference type="EMBL" id="JBHRRZ010000034">
    <property type="protein sequence ID" value="MFC2949240.1"/>
    <property type="molecule type" value="Genomic_DNA"/>
</dbReference>
<evidence type="ECO:0000313" key="2">
    <source>
        <dbReference type="EMBL" id="MFC2949240.1"/>
    </source>
</evidence>
<evidence type="ECO:0000256" key="1">
    <source>
        <dbReference type="SAM" id="Phobius"/>
    </source>
</evidence>
<keyword evidence="3" id="KW-1185">Reference proteome</keyword>
<dbReference type="Proteomes" id="UP001595387">
    <property type="component" value="Unassembled WGS sequence"/>
</dbReference>
<proteinExistence type="predicted"/>
<feature type="transmembrane region" description="Helical" evidence="1">
    <location>
        <begin position="191"/>
        <end position="213"/>
    </location>
</feature>
<evidence type="ECO:0000313" key="3">
    <source>
        <dbReference type="Proteomes" id="UP001595387"/>
    </source>
</evidence>
<keyword evidence="1" id="KW-0812">Transmembrane</keyword>
<feature type="transmembrane region" description="Helical" evidence="1">
    <location>
        <begin position="158"/>
        <end position="179"/>
    </location>
</feature>
<keyword evidence="1" id="KW-1133">Transmembrane helix</keyword>
<comment type="caution">
    <text evidence="2">The sequence shown here is derived from an EMBL/GenBank/DDBJ whole genome shotgun (WGS) entry which is preliminary data.</text>
</comment>
<dbReference type="RefSeq" id="WP_390307147.1">
    <property type="nucleotide sequence ID" value="NZ_JBHRRZ010000034.1"/>
</dbReference>
<protein>
    <recommendedName>
        <fullName evidence="4">Yip1 domain-containing protein</fullName>
    </recommendedName>
</protein>
<sequence length="224" mass="26155">MSYYGSLFKIFFSMEDHLFRIRKAEKIHNLWKTTLLIVLLSLLVYGWMSYLGMGSDLISRNAASMSAIQYEITKAGFIIGRLLYALLLSAFVLFVPSLLFHLLTNIPYKKLLVMQQAVLLVMLVERLTWIPLMLLSGLDWYVSPFSFGIIASYFTDNAWLIFFFGAISLFQLWIMWFQVKFLSTMAAISKKWLWANVFILHILYWCMAALFSYSDTFILSGWFE</sequence>
<keyword evidence="1" id="KW-0472">Membrane</keyword>
<name>A0ABV7A897_9BACI</name>
<gene>
    <name evidence="2" type="ORF">ACFODW_13035</name>
</gene>
<organism evidence="2 3">
    <name type="scientific">Virgibacillus sediminis</name>
    <dbReference type="NCBI Taxonomy" id="202260"/>
    <lineage>
        <taxon>Bacteria</taxon>
        <taxon>Bacillati</taxon>
        <taxon>Bacillota</taxon>
        <taxon>Bacilli</taxon>
        <taxon>Bacillales</taxon>
        <taxon>Bacillaceae</taxon>
        <taxon>Virgibacillus</taxon>
    </lineage>
</organism>
<evidence type="ECO:0008006" key="4">
    <source>
        <dbReference type="Google" id="ProtNLM"/>
    </source>
</evidence>
<accession>A0ABV7A897</accession>